<evidence type="ECO:0000259" key="23">
    <source>
        <dbReference type="Pfam" id="PF01299"/>
    </source>
</evidence>
<dbReference type="GO" id="GO:0010008">
    <property type="term" value="C:endosome membrane"/>
    <property type="evidence" value="ECO:0007669"/>
    <property type="project" value="UniProtKB-SubCell"/>
</dbReference>
<name>C3XZZ1_BRAFL</name>
<evidence type="ECO:0000256" key="17">
    <source>
        <dbReference type="ARBA" id="ARBA00060492"/>
    </source>
</evidence>
<evidence type="ECO:0000256" key="1">
    <source>
        <dbReference type="ARBA" id="ARBA00004151"/>
    </source>
</evidence>
<keyword evidence="14" id="KW-0968">Cytoplasmic vesicle</keyword>
<evidence type="ECO:0000256" key="10">
    <source>
        <dbReference type="ARBA" id="ARBA00023018"/>
    </source>
</evidence>
<dbReference type="Gene3D" id="2.40.160.110">
    <property type="match status" value="1"/>
</dbReference>
<keyword evidence="11 20" id="KW-0472">Membrane</keyword>
<comment type="subcellular location">
    <subcellularLocation>
        <location evidence="4">Cell projection</location>
        <location evidence="4">Dendrite</location>
    </subcellularLocation>
    <subcellularLocation>
        <location evidence="17">Cell projection</location>
        <location evidence="17">Growth cone membrane</location>
        <topology evidence="17">Single-pass type I membrane protein</topology>
    </subcellularLocation>
    <subcellularLocation>
        <location evidence="15">Cytoplasmic vesicle</location>
        <location evidence="15">Secretory vesicle</location>
        <location evidence="15">Synaptic vesicle membrane</location>
        <topology evidence="15">Single-pass type I membrane protein</topology>
    </subcellularLocation>
    <subcellularLocation>
        <location evidence="2">Early endosome membrane</location>
        <topology evidence="2">Single-pass type I membrane protein</topology>
    </subcellularLocation>
    <subcellularLocation>
        <location evidence="1">Endoplasmic reticulum-Golgi intermediate compartment membrane</location>
        <topology evidence="1">Single-pass type I membrane protein</topology>
    </subcellularLocation>
    <subcellularLocation>
        <location evidence="20">Lysosome membrane</location>
        <topology evidence="20">Single-pass type I membrane protein</topology>
    </subcellularLocation>
    <subcellularLocation>
        <location evidence="3">Recycling endosome</location>
    </subcellularLocation>
</comment>
<dbReference type="GO" id="GO:0005886">
    <property type="term" value="C:plasma membrane"/>
    <property type="evidence" value="ECO:0007669"/>
    <property type="project" value="UniProtKB-SubCell"/>
</dbReference>
<keyword evidence="9 22" id="KW-1133">Transmembrane helix</keyword>
<dbReference type="InterPro" id="IPR002000">
    <property type="entry name" value="Lysosome-assoc_membr_glycop"/>
</dbReference>
<evidence type="ECO:0000256" key="19">
    <source>
        <dbReference type="ARBA" id="ARBA00076257"/>
    </source>
</evidence>
<evidence type="ECO:0000256" key="20">
    <source>
        <dbReference type="PROSITE-ProRule" id="PRU00740"/>
    </source>
</evidence>
<feature type="transmembrane region" description="Helical" evidence="22">
    <location>
        <begin position="212"/>
        <end position="234"/>
    </location>
</feature>
<dbReference type="eggNOG" id="KOG4818">
    <property type="taxonomic scope" value="Eukaryota"/>
</dbReference>
<evidence type="ECO:0000256" key="2">
    <source>
        <dbReference type="ARBA" id="ARBA00004158"/>
    </source>
</evidence>
<keyword evidence="6 20" id="KW-0812">Transmembrane</keyword>
<evidence type="ECO:0000256" key="9">
    <source>
        <dbReference type="ARBA" id="ARBA00022989"/>
    </source>
</evidence>
<gene>
    <name evidence="24" type="ORF">BRAFLDRAFT_72453</name>
</gene>
<feature type="domain" description="Lysosome-associated membrane glycoprotein 2-like luminal" evidence="23">
    <location>
        <begin position="30"/>
        <end position="189"/>
    </location>
</feature>
<protein>
    <recommendedName>
        <fullName evidence="18">Lysosome-associated membrane glycoprotein 5</fullName>
    </recommendedName>
    <alternativeName>
        <fullName evidence="19">Lysosome-associated membrane protein 5</fullName>
    </alternativeName>
</protein>
<evidence type="ECO:0000256" key="3">
    <source>
        <dbReference type="ARBA" id="ARBA00004172"/>
    </source>
</evidence>
<dbReference type="PRINTS" id="PR00336">
    <property type="entry name" value="LYSASSOCTDMP"/>
</dbReference>
<evidence type="ECO:0000256" key="22">
    <source>
        <dbReference type="SAM" id="Phobius"/>
    </source>
</evidence>
<dbReference type="InterPro" id="IPR048528">
    <property type="entry name" value="Lamp2-like_luminal"/>
</dbReference>
<evidence type="ECO:0000256" key="11">
    <source>
        <dbReference type="ARBA" id="ARBA00023136"/>
    </source>
</evidence>
<reference evidence="24" key="1">
    <citation type="journal article" date="2008" name="Nature">
        <title>The amphioxus genome and the evolution of the chordate karyotype.</title>
        <authorList>
            <consortium name="US DOE Joint Genome Institute (JGI-PGF)"/>
            <person name="Putnam N.H."/>
            <person name="Butts T."/>
            <person name="Ferrier D.E.K."/>
            <person name="Furlong R.F."/>
            <person name="Hellsten U."/>
            <person name="Kawashima T."/>
            <person name="Robinson-Rechavi M."/>
            <person name="Shoguchi E."/>
            <person name="Terry A."/>
            <person name="Yu J.-K."/>
            <person name="Benito-Gutierrez E.L."/>
            <person name="Dubchak I."/>
            <person name="Garcia-Fernandez J."/>
            <person name="Gibson-Brown J.J."/>
            <person name="Grigoriev I.V."/>
            <person name="Horton A.C."/>
            <person name="de Jong P.J."/>
            <person name="Jurka J."/>
            <person name="Kapitonov V.V."/>
            <person name="Kohara Y."/>
            <person name="Kuroki Y."/>
            <person name="Lindquist E."/>
            <person name="Lucas S."/>
            <person name="Osoegawa K."/>
            <person name="Pennacchio L.A."/>
            <person name="Salamov A.A."/>
            <person name="Satou Y."/>
            <person name="Sauka-Spengler T."/>
            <person name="Schmutz J."/>
            <person name="Shin-I T."/>
            <person name="Toyoda A."/>
            <person name="Bronner-Fraser M."/>
            <person name="Fujiyama A."/>
            <person name="Holland L.Z."/>
            <person name="Holland P.W.H."/>
            <person name="Satoh N."/>
            <person name="Rokhsar D.S."/>
        </authorList>
    </citation>
    <scope>NUCLEOTIDE SEQUENCE [LARGE SCALE GENOMIC DNA]</scope>
    <source>
        <strain evidence="24">S238N-H82</strain>
        <tissue evidence="24">Testes</tissue>
    </source>
</reference>
<evidence type="ECO:0000256" key="21">
    <source>
        <dbReference type="SAM" id="MobiDB-lite"/>
    </source>
</evidence>
<feature type="compositionally biased region" description="Low complexity" evidence="21">
    <location>
        <begin position="9"/>
        <end position="21"/>
    </location>
</feature>
<evidence type="ECO:0000256" key="5">
    <source>
        <dbReference type="ARBA" id="ARBA00009644"/>
    </source>
</evidence>
<comment type="similarity">
    <text evidence="5 20">Belongs to the LAMP family.</text>
</comment>
<dbReference type="Pfam" id="PF01299">
    <property type="entry name" value="Lamp2-like_luminal"/>
    <property type="match status" value="1"/>
</dbReference>
<keyword evidence="13" id="KW-0966">Cell projection</keyword>
<feature type="disulfide bond" evidence="20">
    <location>
        <begin position="162"/>
        <end position="199"/>
    </location>
</feature>
<dbReference type="PANTHER" id="PTHR11506">
    <property type="entry name" value="LYSOSOME-ASSOCIATED MEMBRANE GLYCOPROTEIN"/>
    <property type="match status" value="1"/>
</dbReference>
<evidence type="ECO:0000256" key="12">
    <source>
        <dbReference type="ARBA" id="ARBA00023180"/>
    </source>
</evidence>
<keyword evidence="8" id="KW-0967">Endosome</keyword>
<evidence type="ECO:0000256" key="18">
    <source>
        <dbReference type="ARBA" id="ARBA00074379"/>
    </source>
</evidence>
<comment type="function">
    <text evidence="16">Plays a role in short-term synaptic plasticity in a subset of GABAergic neurons in the brain.</text>
</comment>
<dbReference type="InParanoid" id="C3XZZ1"/>
<evidence type="ECO:0000256" key="14">
    <source>
        <dbReference type="ARBA" id="ARBA00023329"/>
    </source>
</evidence>
<dbReference type="PANTHER" id="PTHR11506:SF35">
    <property type="entry name" value="LYSOSOME-ASSOCIATED MEMBRANE GLYCOPROTEIN 5"/>
    <property type="match status" value="1"/>
</dbReference>
<keyword evidence="20" id="KW-0458">Lysosome</keyword>
<feature type="region of interest" description="Disordered" evidence="21">
    <location>
        <begin position="1"/>
        <end position="21"/>
    </location>
</feature>
<keyword evidence="7" id="KW-0732">Signal</keyword>
<dbReference type="AlphaFoldDB" id="C3XZZ1"/>
<evidence type="ECO:0000256" key="15">
    <source>
        <dbReference type="ARBA" id="ARBA00029428"/>
    </source>
</evidence>
<evidence type="ECO:0000256" key="7">
    <source>
        <dbReference type="ARBA" id="ARBA00022729"/>
    </source>
</evidence>
<evidence type="ECO:0000256" key="6">
    <source>
        <dbReference type="ARBA" id="ARBA00022692"/>
    </source>
</evidence>
<keyword evidence="10" id="KW-0770">Synapse</keyword>
<evidence type="ECO:0000256" key="8">
    <source>
        <dbReference type="ARBA" id="ARBA00022753"/>
    </source>
</evidence>
<accession>C3XZZ1</accession>
<evidence type="ECO:0000313" key="24">
    <source>
        <dbReference type="EMBL" id="EEN66357.1"/>
    </source>
</evidence>
<keyword evidence="12" id="KW-0325">Glycoprotein</keyword>
<comment type="caution">
    <text evidence="20">Lacks conserved residue(s) required for the propagation of feature annotation.</text>
</comment>
<dbReference type="GO" id="GO:0005765">
    <property type="term" value="C:lysosomal membrane"/>
    <property type="evidence" value="ECO:0007669"/>
    <property type="project" value="UniProtKB-SubCell"/>
</dbReference>
<dbReference type="PROSITE" id="PS51407">
    <property type="entry name" value="LAMP_3"/>
    <property type="match status" value="1"/>
</dbReference>
<organism>
    <name type="scientific">Branchiostoma floridae</name>
    <name type="common">Florida lancelet</name>
    <name type="synonym">Amphioxus</name>
    <dbReference type="NCBI Taxonomy" id="7739"/>
    <lineage>
        <taxon>Eukaryota</taxon>
        <taxon>Metazoa</taxon>
        <taxon>Chordata</taxon>
        <taxon>Cephalochordata</taxon>
        <taxon>Leptocardii</taxon>
        <taxon>Amphioxiformes</taxon>
        <taxon>Branchiostomatidae</taxon>
        <taxon>Branchiostoma</taxon>
    </lineage>
</organism>
<keyword evidence="20" id="KW-1015">Disulfide bond</keyword>
<evidence type="ECO:0000256" key="16">
    <source>
        <dbReference type="ARBA" id="ARBA00053950"/>
    </source>
</evidence>
<dbReference type="EMBL" id="GG666477">
    <property type="protein sequence ID" value="EEN66357.1"/>
    <property type="molecule type" value="Genomic_DNA"/>
</dbReference>
<proteinExistence type="inferred from homology"/>
<sequence length="250" mass="26551">MQTTPLADTTPSPTTHIHPTLTTIPTPISGTWYVNQSGEPCIILQAAITVNITYATSPSTASAVLVHLPESAESRGACGQNSSYITLALPNVDFNLTFTFDANVTLSGQEDAFVLSQVGLEYVLDDGMFPDTAASGKAVLVQYSSNSSNAHIAASMGSSLKCDAEQSFDLDRHHVLSISHVQVQPFSVKNGKFSKPETCSGDGQGSQYNPGVAIALGVTMPIVFVLVFVGWHYFCVMRRRGGGKAYSALI</sequence>
<dbReference type="FunFam" id="2.40.160.110:FF:000015">
    <property type="entry name" value="uncharacterized protein LOC100185667"/>
    <property type="match status" value="1"/>
</dbReference>
<evidence type="ECO:0000256" key="4">
    <source>
        <dbReference type="ARBA" id="ARBA00004279"/>
    </source>
</evidence>
<evidence type="ECO:0000256" key="13">
    <source>
        <dbReference type="ARBA" id="ARBA00023273"/>
    </source>
</evidence>